<accession>A0A843WJP5</accession>
<gene>
    <name evidence="1" type="ORF">Taro_035787</name>
</gene>
<dbReference type="Proteomes" id="UP000652761">
    <property type="component" value="Unassembled WGS sequence"/>
</dbReference>
<dbReference type="EMBL" id="NMUH01002961">
    <property type="protein sequence ID" value="MQM03020.1"/>
    <property type="molecule type" value="Genomic_DNA"/>
</dbReference>
<comment type="caution">
    <text evidence="1">The sequence shown here is derived from an EMBL/GenBank/DDBJ whole genome shotgun (WGS) entry which is preliminary data.</text>
</comment>
<proteinExistence type="predicted"/>
<name>A0A843WJP5_COLES</name>
<organism evidence="1 2">
    <name type="scientific">Colocasia esculenta</name>
    <name type="common">Wild taro</name>
    <name type="synonym">Arum esculentum</name>
    <dbReference type="NCBI Taxonomy" id="4460"/>
    <lineage>
        <taxon>Eukaryota</taxon>
        <taxon>Viridiplantae</taxon>
        <taxon>Streptophyta</taxon>
        <taxon>Embryophyta</taxon>
        <taxon>Tracheophyta</taxon>
        <taxon>Spermatophyta</taxon>
        <taxon>Magnoliopsida</taxon>
        <taxon>Liliopsida</taxon>
        <taxon>Araceae</taxon>
        <taxon>Aroideae</taxon>
        <taxon>Colocasieae</taxon>
        <taxon>Colocasia</taxon>
    </lineage>
</organism>
<reference evidence="1" key="1">
    <citation type="submission" date="2017-07" db="EMBL/GenBank/DDBJ databases">
        <title>Taro Niue Genome Assembly and Annotation.</title>
        <authorList>
            <person name="Atibalentja N."/>
            <person name="Keating K."/>
            <person name="Fields C.J."/>
        </authorList>
    </citation>
    <scope>NUCLEOTIDE SEQUENCE</scope>
    <source>
        <strain evidence="1">Niue_2</strain>
        <tissue evidence="1">Leaf</tissue>
    </source>
</reference>
<protein>
    <submittedName>
        <fullName evidence="1">Uncharacterized protein</fullName>
    </submittedName>
</protein>
<evidence type="ECO:0000313" key="1">
    <source>
        <dbReference type="EMBL" id="MQM03020.1"/>
    </source>
</evidence>
<evidence type="ECO:0000313" key="2">
    <source>
        <dbReference type="Proteomes" id="UP000652761"/>
    </source>
</evidence>
<dbReference type="AlphaFoldDB" id="A0A843WJP5"/>
<feature type="non-terminal residue" evidence="1">
    <location>
        <position position="1"/>
    </location>
</feature>
<feature type="non-terminal residue" evidence="1">
    <location>
        <position position="76"/>
    </location>
</feature>
<keyword evidence="2" id="KW-1185">Reference proteome</keyword>
<sequence>PPAKLSRKICSTGERLVVAISGDVSLEACIFTWFCRIEAARSMENTDRASFYEFFLLSGFAVCRAAAVTERLGQAR</sequence>